<gene>
    <name evidence="1" type="ORF">Tci_900100</name>
</gene>
<dbReference type="AlphaFoldDB" id="A0A699V2K8"/>
<comment type="caution">
    <text evidence="1">The sequence shown here is derived from an EMBL/GenBank/DDBJ whole genome shotgun (WGS) entry which is preliminary data.</text>
</comment>
<reference evidence="1" key="1">
    <citation type="journal article" date="2019" name="Sci. Rep.">
        <title>Draft genome of Tanacetum cinerariifolium, the natural source of mosquito coil.</title>
        <authorList>
            <person name="Yamashiro T."/>
            <person name="Shiraishi A."/>
            <person name="Satake H."/>
            <person name="Nakayama K."/>
        </authorList>
    </citation>
    <scope>NUCLEOTIDE SEQUENCE</scope>
</reference>
<feature type="non-terminal residue" evidence="1">
    <location>
        <position position="37"/>
    </location>
</feature>
<evidence type="ECO:0000313" key="1">
    <source>
        <dbReference type="EMBL" id="GFD28131.1"/>
    </source>
</evidence>
<name>A0A699V2K8_TANCI</name>
<dbReference type="EMBL" id="BKCJ011382604">
    <property type="protein sequence ID" value="GFD28131.1"/>
    <property type="molecule type" value="Genomic_DNA"/>
</dbReference>
<accession>A0A699V2K8</accession>
<organism evidence="1">
    <name type="scientific">Tanacetum cinerariifolium</name>
    <name type="common">Dalmatian daisy</name>
    <name type="synonym">Chrysanthemum cinerariifolium</name>
    <dbReference type="NCBI Taxonomy" id="118510"/>
    <lineage>
        <taxon>Eukaryota</taxon>
        <taxon>Viridiplantae</taxon>
        <taxon>Streptophyta</taxon>
        <taxon>Embryophyta</taxon>
        <taxon>Tracheophyta</taxon>
        <taxon>Spermatophyta</taxon>
        <taxon>Magnoliopsida</taxon>
        <taxon>eudicotyledons</taxon>
        <taxon>Gunneridae</taxon>
        <taxon>Pentapetalae</taxon>
        <taxon>asterids</taxon>
        <taxon>campanulids</taxon>
        <taxon>Asterales</taxon>
        <taxon>Asteraceae</taxon>
        <taxon>Asteroideae</taxon>
        <taxon>Anthemideae</taxon>
        <taxon>Anthemidinae</taxon>
        <taxon>Tanacetum</taxon>
    </lineage>
</organism>
<proteinExistence type="predicted"/>
<protein>
    <submittedName>
        <fullName evidence="1">Uncharacterized protein</fullName>
    </submittedName>
</protein>
<sequence>MVQLVRQDHSHQDKEELRANKGLSRVITAKAKVTCPS</sequence>